<dbReference type="Proteomes" id="UP001054902">
    <property type="component" value="Unassembled WGS sequence"/>
</dbReference>
<dbReference type="Gene3D" id="3.40.50.150">
    <property type="entry name" value="Vaccinia Virus protein VP39"/>
    <property type="match status" value="1"/>
</dbReference>
<dbReference type="InterPro" id="IPR029063">
    <property type="entry name" value="SAM-dependent_MTases_sf"/>
</dbReference>
<proteinExistence type="predicted"/>
<feature type="compositionally biased region" description="Basic and acidic residues" evidence="1">
    <location>
        <begin position="1"/>
        <end position="12"/>
    </location>
</feature>
<dbReference type="PANTHER" id="PTHR14614">
    <property type="entry name" value="HEPATOCELLULAR CARCINOMA-ASSOCIATED ANTIGEN"/>
    <property type="match status" value="1"/>
</dbReference>
<keyword evidence="3" id="KW-1185">Reference proteome</keyword>
<evidence type="ECO:0000313" key="2">
    <source>
        <dbReference type="EMBL" id="GFH49676.1"/>
    </source>
</evidence>
<comment type="caution">
    <text evidence="2">The sequence shown here is derived from an EMBL/GenBank/DDBJ whole genome shotgun (WGS) entry which is preliminary data.</text>
</comment>
<evidence type="ECO:0000313" key="3">
    <source>
        <dbReference type="Proteomes" id="UP001054902"/>
    </source>
</evidence>
<dbReference type="Pfam" id="PF10294">
    <property type="entry name" value="Methyltransf_16"/>
    <property type="match status" value="1"/>
</dbReference>
<evidence type="ECO:0000256" key="1">
    <source>
        <dbReference type="SAM" id="MobiDB-lite"/>
    </source>
</evidence>
<gene>
    <name evidence="2" type="ORF">CTEN210_06152</name>
</gene>
<feature type="region of interest" description="Disordered" evidence="1">
    <location>
        <begin position="1"/>
        <end position="23"/>
    </location>
</feature>
<dbReference type="EMBL" id="BLLK01000038">
    <property type="protein sequence ID" value="GFH49676.1"/>
    <property type="molecule type" value="Genomic_DNA"/>
</dbReference>
<dbReference type="InterPro" id="IPR019410">
    <property type="entry name" value="Methyltransf_16"/>
</dbReference>
<sequence>MSSGREWLHDHNQDDDDSSYSSVDSNDTLENFIQFQSHRNSTGLEEAISITYPLPDTAAQPGTLRLSSLLKADDLVPLFDGAGWAGTRVWAAAIWGLKYVIETYGDKDMSLCELGAGLGVPGMVFHQLGRDVVICDQESIMTQMVDNCKSCFPKTFVDNVVEDEKDTGKLGKIFAKPLSWSRQELYTLLESTGFQKGFDIVLNCDCVYEPLYGKSWELLVEVIDECLKVNPNCIVITSVERRRADGIDLFVQRMKESEHVGSVENIMEDKDKDLELYVTKGKVE</sequence>
<evidence type="ECO:0008006" key="4">
    <source>
        <dbReference type="Google" id="ProtNLM"/>
    </source>
</evidence>
<reference evidence="2 3" key="1">
    <citation type="journal article" date="2021" name="Sci. Rep.">
        <title>The genome of the diatom Chaetoceros tenuissimus carries an ancient integrated fragment of an extant virus.</title>
        <authorList>
            <person name="Hongo Y."/>
            <person name="Kimura K."/>
            <person name="Takaki Y."/>
            <person name="Yoshida Y."/>
            <person name="Baba S."/>
            <person name="Kobayashi G."/>
            <person name="Nagasaki K."/>
            <person name="Hano T."/>
            <person name="Tomaru Y."/>
        </authorList>
    </citation>
    <scope>NUCLEOTIDE SEQUENCE [LARGE SCALE GENOMIC DNA]</scope>
    <source>
        <strain evidence="2 3">NIES-3715</strain>
    </source>
</reference>
<name>A0AAD3CPC3_9STRA</name>
<accession>A0AAD3CPC3</accession>
<dbReference type="PANTHER" id="PTHR14614:SF123">
    <property type="entry name" value="OS04G0645500 PROTEIN"/>
    <property type="match status" value="1"/>
</dbReference>
<dbReference type="AlphaFoldDB" id="A0AAD3CPC3"/>
<protein>
    <recommendedName>
        <fullName evidence="4">Calmodulin-lysine N-methyltransferase</fullName>
    </recommendedName>
</protein>
<organism evidence="2 3">
    <name type="scientific">Chaetoceros tenuissimus</name>
    <dbReference type="NCBI Taxonomy" id="426638"/>
    <lineage>
        <taxon>Eukaryota</taxon>
        <taxon>Sar</taxon>
        <taxon>Stramenopiles</taxon>
        <taxon>Ochrophyta</taxon>
        <taxon>Bacillariophyta</taxon>
        <taxon>Coscinodiscophyceae</taxon>
        <taxon>Chaetocerotophycidae</taxon>
        <taxon>Chaetocerotales</taxon>
        <taxon>Chaetocerotaceae</taxon>
        <taxon>Chaetoceros</taxon>
    </lineage>
</organism>